<dbReference type="EMBL" id="JACIDA010000002">
    <property type="protein sequence ID" value="MBB3872389.1"/>
    <property type="molecule type" value="Genomic_DNA"/>
</dbReference>
<feature type="chain" id="PRO_5030606804" description="DUF3551 domain-containing protein" evidence="1">
    <location>
        <begin position="25"/>
        <end position="80"/>
    </location>
</feature>
<dbReference type="RefSeq" id="WP_221205238.1">
    <property type="nucleotide sequence ID" value="NZ_JACIDA010000002.1"/>
</dbReference>
<accession>A0A7W6A472</accession>
<evidence type="ECO:0000256" key="1">
    <source>
        <dbReference type="SAM" id="SignalP"/>
    </source>
</evidence>
<protein>
    <recommendedName>
        <fullName evidence="4">DUF3551 domain-containing protein</fullName>
    </recommendedName>
</protein>
<dbReference type="AlphaFoldDB" id="A0A7W6A472"/>
<dbReference type="Proteomes" id="UP000532936">
    <property type="component" value="Unassembled WGS sequence"/>
</dbReference>
<name>A0A7W6A472_9CAUL</name>
<reference evidence="2 3" key="1">
    <citation type="submission" date="2020-08" db="EMBL/GenBank/DDBJ databases">
        <title>Genomic Encyclopedia of Type Strains, Phase IV (KMG-IV): sequencing the most valuable type-strain genomes for metagenomic binning, comparative biology and taxonomic classification.</title>
        <authorList>
            <person name="Goeker M."/>
        </authorList>
    </citation>
    <scope>NUCLEOTIDE SEQUENCE [LARGE SCALE GENOMIC DNA]</scope>
    <source>
        <strain evidence="2 3">DSM 14878</strain>
    </source>
</reference>
<evidence type="ECO:0000313" key="3">
    <source>
        <dbReference type="Proteomes" id="UP000532936"/>
    </source>
</evidence>
<evidence type="ECO:0000313" key="2">
    <source>
        <dbReference type="EMBL" id="MBB3872389.1"/>
    </source>
</evidence>
<proteinExistence type="predicted"/>
<gene>
    <name evidence="2" type="ORF">GGR11_001942</name>
</gene>
<sequence length="80" mass="8588">MKLFRSSFARVSAALAMAATASLASVTVASADPSDPVCIMPPEDYCTYLGGYTYGTTAWKQCYRTASALYYGEYCGGIWS</sequence>
<organism evidence="2 3">
    <name type="scientific">Brevundimonas mediterranea</name>
    <dbReference type="NCBI Taxonomy" id="74329"/>
    <lineage>
        <taxon>Bacteria</taxon>
        <taxon>Pseudomonadati</taxon>
        <taxon>Pseudomonadota</taxon>
        <taxon>Alphaproteobacteria</taxon>
        <taxon>Caulobacterales</taxon>
        <taxon>Caulobacteraceae</taxon>
        <taxon>Brevundimonas</taxon>
    </lineage>
</organism>
<comment type="caution">
    <text evidence="2">The sequence shown here is derived from an EMBL/GenBank/DDBJ whole genome shotgun (WGS) entry which is preliminary data.</text>
</comment>
<feature type="signal peptide" evidence="1">
    <location>
        <begin position="1"/>
        <end position="24"/>
    </location>
</feature>
<keyword evidence="1" id="KW-0732">Signal</keyword>
<evidence type="ECO:0008006" key="4">
    <source>
        <dbReference type="Google" id="ProtNLM"/>
    </source>
</evidence>